<dbReference type="PANTHER" id="PTHR43976">
    <property type="entry name" value="SHORT CHAIN DEHYDROGENASE"/>
    <property type="match status" value="1"/>
</dbReference>
<dbReference type="Pfam" id="PF00106">
    <property type="entry name" value="adh_short"/>
    <property type="match status" value="1"/>
</dbReference>
<protein>
    <submittedName>
        <fullName evidence="5">Uncharacterized protein</fullName>
    </submittedName>
</protein>
<dbReference type="Proteomes" id="UP000053095">
    <property type="component" value="Unassembled WGS sequence"/>
</dbReference>
<dbReference type="CDD" id="cd05374">
    <property type="entry name" value="17beta-HSD-like_SDR_c"/>
    <property type="match status" value="1"/>
</dbReference>
<dbReference type="InterPro" id="IPR002347">
    <property type="entry name" value="SDR_fam"/>
</dbReference>
<sequence length="286" mass="31593">MARLVWLVTGCSSGFGWAFVKQILHRGDLVIATARRVDSLQPLKDAGAAVLQLDVTSTQATLNAIITDAIAVYGHIDVLVNNAGYIAAGAWEDTPDAEIRANFETNVFGVLKVTKAILPHFRQRRSGTSVFISSRSGWCGDPFVGPYSGTKFALEGLVESLWRETTPLGLRTLLIEPGRFRTLFLSKDHLKVRQSSIEDYADRSEAFNQMLSKEDCAQPGDVEKAVSTILDLVRREGVATGKEIPFRLPLGEDCYESIKEKCEETLRTLEECKDVITSTSHDQIEN</sequence>
<evidence type="ECO:0000256" key="3">
    <source>
        <dbReference type="RuleBase" id="RU000363"/>
    </source>
</evidence>
<comment type="similarity">
    <text evidence="1 3">Belongs to the short-chain dehydrogenases/reductases (SDR) family.</text>
</comment>
<evidence type="ECO:0000256" key="1">
    <source>
        <dbReference type="ARBA" id="ARBA00006484"/>
    </source>
</evidence>
<evidence type="ECO:0000256" key="2">
    <source>
        <dbReference type="ARBA" id="ARBA00023002"/>
    </source>
</evidence>
<dbReference type="InterPro" id="IPR036291">
    <property type="entry name" value="NAD(P)-bd_dom_sf"/>
</dbReference>
<dbReference type="GO" id="GO:0016491">
    <property type="term" value="F:oxidoreductase activity"/>
    <property type="evidence" value="ECO:0007669"/>
    <property type="project" value="UniProtKB-KW"/>
</dbReference>
<dbReference type="PRINTS" id="PR00081">
    <property type="entry name" value="GDHRDH"/>
</dbReference>
<feature type="signal peptide" evidence="4">
    <location>
        <begin position="1"/>
        <end position="18"/>
    </location>
</feature>
<evidence type="ECO:0000313" key="6">
    <source>
        <dbReference type="Proteomes" id="UP000053095"/>
    </source>
</evidence>
<organism evidence="5 6">
    <name type="scientific">Talaromyces pinophilus</name>
    <name type="common">Penicillium pinophilum</name>
    <dbReference type="NCBI Taxonomy" id="128442"/>
    <lineage>
        <taxon>Eukaryota</taxon>
        <taxon>Fungi</taxon>
        <taxon>Dikarya</taxon>
        <taxon>Ascomycota</taxon>
        <taxon>Pezizomycotina</taxon>
        <taxon>Eurotiomycetes</taxon>
        <taxon>Eurotiomycetidae</taxon>
        <taxon>Eurotiales</taxon>
        <taxon>Trichocomaceae</taxon>
        <taxon>Talaromyces</taxon>
        <taxon>Talaromyces sect. Talaromyces</taxon>
    </lineage>
</organism>
<comment type="caution">
    <text evidence="5">The sequence shown here is derived from an EMBL/GenBank/DDBJ whole genome shotgun (WGS) entry which is preliminary data.</text>
</comment>
<feature type="chain" id="PRO_5027631269" evidence="4">
    <location>
        <begin position="19"/>
        <end position="286"/>
    </location>
</feature>
<dbReference type="Gene3D" id="3.40.50.720">
    <property type="entry name" value="NAD(P)-binding Rossmann-like Domain"/>
    <property type="match status" value="1"/>
</dbReference>
<gene>
    <name evidence="5" type="ORF">TCE0_034f11825</name>
</gene>
<dbReference type="PANTHER" id="PTHR43976:SF16">
    <property type="entry name" value="SHORT-CHAIN DEHYDROGENASE_REDUCTASE FAMILY PROTEIN"/>
    <property type="match status" value="1"/>
</dbReference>
<dbReference type="EMBL" id="DF933830">
    <property type="protein sequence ID" value="GAM39902.1"/>
    <property type="molecule type" value="Genomic_DNA"/>
</dbReference>
<dbReference type="SUPFAM" id="SSF51735">
    <property type="entry name" value="NAD(P)-binding Rossmann-fold domains"/>
    <property type="match status" value="1"/>
</dbReference>
<accession>A0A6V8HEI2</accession>
<evidence type="ECO:0000256" key="4">
    <source>
        <dbReference type="SAM" id="SignalP"/>
    </source>
</evidence>
<name>A0A6V8HEI2_TALPI</name>
<evidence type="ECO:0000313" key="5">
    <source>
        <dbReference type="EMBL" id="GAM39902.1"/>
    </source>
</evidence>
<keyword evidence="6" id="KW-1185">Reference proteome</keyword>
<keyword evidence="4" id="KW-0732">Signal</keyword>
<reference evidence="6" key="1">
    <citation type="journal article" date="2015" name="Genome Announc.">
        <title>Draft genome sequence of Talaromyces cellulolyticus strain Y-94, a source of lignocellulosic biomass-degrading enzymes.</title>
        <authorList>
            <person name="Fujii T."/>
            <person name="Koike H."/>
            <person name="Sawayama S."/>
            <person name="Yano S."/>
            <person name="Inoue H."/>
        </authorList>
    </citation>
    <scope>NUCLEOTIDE SEQUENCE [LARGE SCALE GENOMIC DNA]</scope>
    <source>
        <strain evidence="6">Y-94</strain>
    </source>
</reference>
<dbReference type="PRINTS" id="PR00080">
    <property type="entry name" value="SDRFAMILY"/>
</dbReference>
<keyword evidence="2" id="KW-0560">Oxidoreductase</keyword>
<dbReference type="InterPro" id="IPR051911">
    <property type="entry name" value="SDR_oxidoreductase"/>
</dbReference>
<proteinExistence type="inferred from homology"/>
<dbReference type="AlphaFoldDB" id="A0A6V8HEI2"/>